<protein>
    <submittedName>
        <fullName evidence="1">Phenylpyruvate tautomerase PptA, 4-oxalocrotonate tautomerase family</fullName>
    </submittedName>
</protein>
<dbReference type="STRING" id="1036779.SAMN04515666_103293"/>
<keyword evidence="1" id="KW-0670">Pyruvate</keyword>
<dbReference type="Gene3D" id="3.30.429.10">
    <property type="entry name" value="Macrophage Migration Inhibitory Factor"/>
    <property type="match status" value="1"/>
</dbReference>
<evidence type="ECO:0000313" key="2">
    <source>
        <dbReference type="Proteomes" id="UP000199664"/>
    </source>
</evidence>
<dbReference type="AlphaFoldDB" id="A0A1H7NX71"/>
<sequence>MPVIAVHTAQDWCATPDAALEGLRDAAMAACSLRPAALTLLWQPYAAGRMIAPADRGACYCLVEIAMLAGRSPELKQSLALACIAALARFGVPPADIDICFAESRPADWFVAGRPLP</sequence>
<proteinExistence type="predicted"/>
<organism evidence="1 2">
    <name type="scientific">Bosea lupini</name>
    <dbReference type="NCBI Taxonomy" id="1036779"/>
    <lineage>
        <taxon>Bacteria</taxon>
        <taxon>Pseudomonadati</taxon>
        <taxon>Pseudomonadota</taxon>
        <taxon>Alphaproteobacteria</taxon>
        <taxon>Hyphomicrobiales</taxon>
        <taxon>Boseaceae</taxon>
        <taxon>Bosea</taxon>
    </lineage>
</organism>
<dbReference type="Pfam" id="PF14552">
    <property type="entry name" value="Tautomerase_2"/>
    <property type="match status" value="1"/>
</dbReference>
<dbReference type="Proteomes" id="UP000199664">
    <property type="component" value="Unassembled WGS sequence"/>
</dbReference>
<accession>A0A1H7NX71</accession>
<gene>
    <name evidence="1" type="ORF">SAMN04515666_103293</name>
</gene>
<dbReference type="OrthoDB" id="3395834at2"/>
<dbReference type="RefSeq" id="WP_091833308.1">
    <property type="nucleotide sequence ID" value="NZ_FOAN01000003.1"/>
</dbReference>
<dbReference type="InterPro" id="IPR037479">
    <property type="entry name" value="Tauto_MSAD"/>
</dbReference>
<dbReference type="EMBL" id="FOAN01000003">
    <property type="protein sequence ID" value="SEL28143.1"/>
    <property type="molecule type" value="Genomic_DNA"/>
</dbReference>
<reference evidence="2" key="1">
    <citation type="submission" date="2016-10" db="EMBL/GenBank/DDBJ databases">
        <authorList>
            <person name="Varghese N."/>
            <person name="Submissions S."/>
        </authorList>
    </citation>
    <scope>NUCLEOTIDE SEQUENCE [LARGE SCALE GENOMIC DNA]</scope>
    <source>
        <strain evidence="2">LMG 26383,CCUG 61248,R- 45681</strain>
    </source>
</reference>
<name>A0A1H7NX71_9HYPH</name>
<dbReference type="SUPFAM" id="SSF55331">
    <property type="entry name" value="Tautomerase/MIF"/>
    <property type="match status" value="1"/>
</dbReference>
<evidence type="ECO:0000313" key="1">
    <source>
        <dbReference type="EMBL" id="SEL28143.1"/>
    </source>
</evidence>
<dbReference type="InterPro" id="IPR014347">
    <property type="entry name" value="Tautomerase/MIF_sf"/>
</dbReference>
<keyword evidence="2" id="KW-1185">Reference proteome</keyword>